<dbReference type="PROSITE" id="PS50110">
    <property type="entry name" value="RESPONSE_REGULATORY"/>
    <property type="match status" value="1"/>
</dbReference>
<accession>A0ABR0KQG6</accession>
<feature type="compositionally biased region" description="Low complexity" evidence="2">
    <location>
        <begin position="56"/>
        <end position="69"/>
    </location>
</feature>
<organism evidence="4 5">
    <name type="scientific">Cryomyces antarcticus</name>
    <dbReference type="NCBI Taxonomy" id="329879"/>
    <lineage>
        <taxon>Eukaryota</taxon>
        <taxon>Fungi</taxon>
        <taxon>Dikarya</taxon>
        <taxon>Ascomycota</taxon>
        <taxon>Pezizomycotina</taxon>
        <taxon>Dothideomycetes</taxon>
        <taxon>Dothideomycetes incertae sedis</taxon>
        <taxon>Cryomyces</taxon>
    </lineage>
</organism>
<evidence type="ECO:0000256" key="2">
    <source>
        <dbReference type="SAM" id="MobiDB-lite"/>
    </source>
</evidence>
<comment type="caution">
    <text evidence="1">Lacks conserved residue(s) required for the propagation of feature annotation.</text>
</comment>
<name>A0ABR0KQG6_9PEZI</name>
<feature type="domain" description="Response regulatory" evidence="3">
    <location>
        <begin position="265"/>
        <end position="325"/>
    </location>
</feature>
<dbReference type="Proteomes" id="UP001357485">
    <property type="component" value="Unassembled WGS sequence"/>
</dbReference>
<comment type="caution">
    <text evidence="4">The sequence shown here is derived from an EMBL/GenBank/DDBJ whole genome shotgun (WGS) entry which is preliminary data.</text>
</comment>
<reference evidence="4 5" key="1">
    <citation type="submission" date="2023-08" db="EMBL/GenBank/DDBJ databases">
        <title>Black Yeasts Isolated from many extreme environments.</title>
        <authorList>
            <person name="Coleine C."/>
            <person name="Stajich J.E."/>
            <person name="Selbmann L."/>
        </authorList>
    </citation>
    <scope>NUCLEOTIDE SEQUENCE [LARGE SCALE GENOMIC DNA]</scope>
    <source>
        <strain evidence="4 5">CCFEE 536</strain>
    </source>
</reference>
<keyword evidence="5" id="KW-1185">Reference proteome</keyword>
<protein>
    <recommendedName>
        <fullName evidence="3">Response regulatory domain-containing protein</fullName>
    </recommendedName>
</protein>
<feature type="compositionally biased region" description="Low complexity" evidence="2">
    <location>
        <begin position="1"/>
        <end position="38"/>
    </location>
</feature>
<dbReference type="EMBL" id="JAVRRA010025790">
    <property type="protein sequence ID" value="KAK5107314.1"/>
    <property type="molecule type" value="Genomic_DNA"/>
</dbReference>
<proteinExistence type="predicted"/>
<sequence length="325" mass="36272">MSSGSSDPSVRSVAQSSIRSDRSSASSFVPDASSFSSPHIELALPQASRINREDTSSSLSKDSSTSTDSEATVRPPTSLSVRMLSPGGGLIAPMYSILVVCPLKYSREATIKHIEMTLPKNVPHKTTARESLEESLKMIGGEDPIIFTHVVLVLQEPEDIINFMEKVLFSAPHSATSLVVISDLNQKREIMKQAPEINYEQLIKDRRLRFIFKPLKPSKFAVVFDPQKEREMSTDRNQDSAQQVAVSQKQVFEDMTKRLGNKGKRVLLVEDNRVNQMVLLKFLSKVAIDVETVLDGVQCTEEVFAKPHGFYSIILVRRLHIERAD</sequence>
<dbReference type="InterPro" id="IPR001789">
    <property type="entry name" value="Sig_transdc_resp-reg_receiver"/>
</dbReference>
<dbReference type="InterPro" id="IPR011006">
    <property type="entry name" value="CheY-like_superfamily"/>
</dbReference>
<dbReference type="SUPFAM" id="SSF52172">
    <property type="entry name" value="CheY-like"/>
    <property type="match status" value="1"/>
</dbReference>
<dbReference type="Gene3D" id="3.40.50.2300">
    <property type="match status" value="1"/>
</dbReference>
<evidence type="ECO:0000256" key="1">
    <source>
        <dbReference type="PROSITE-ProRule" id="PRU00169"/>
    </source>
</evidence>
<evidence type="ECO:0000259" key="3">
    <source>
        <dbReference type="PROSITE" id="PS50110"/>
    </source>
</evidence>
<evidence type="ECO:0000313" key="5">
    <source>
        <dbReference type="Proteomes" id="UP001357485"/>
    </source>
</evidence>
<gene>
    <name evidence="4" type="ORF">LTR16_006335</name>
</gene>
<evidence type="ECO:0000313" key="4">
    <source>
        <dbReference type="EMBL" id="KAK5107314.1"/>
    </source>
</evidence>
<feature type="region of interest" description="Disordered" evidence="2">
    <location>
        <begin position="1"/>
        <end position="80"/>
    </location>
</feature>